<evidence type="ECO:0000313" key="1">
    <source>
        <dbReference type="EMBL" id="GIH64139.1"/>
    </source>
</evidence>
<sequence>MEADVSEGLPAGKVRVGFLPASPVTLMAEAAAWPLEVGLALDALFCAVPQAAASNRGRAATSAVRRRIWESSNRQRVRARLPEPAVRAV</sequence>
<proteinExistence type="predicted"/>
<name>A0ABQ4GRZ5_9ACTN</name>
<gene>
    <name evidence="1" type="ORF">Msi02_49560</name>
</gene>
<organism evidence="1 2">
    <name type="scientific">Microbispora siamensis</name>
    <dbReference type="NCBI Taxonomy" id="564413"/>
    <lineage>
        <taxon>Bacteria</taxon>
        <taxon>Bacillati</taxon>
        <taxon>Actinomycetota</taxon>
        <taxon>Actinomycetes</taxon>
        <taxon>Streptosporangiales</taxon>
        <taxon>Streptosporangiaceae</taxon>
        <taxon>Microbispora</taxon>
    </lineage>
</organism>
<reference evidence="1 2" key="1">
    <citation type="submission" date="2021-01" db="EMBL/GenBank/DDBJ databases">
        <title>Whole genome shotgun sequence of Microbispora siamensis NBRC 104113.</title>
        <authorList>
            <person name="Komaki H."/>
            <person name="Tamura T."/>
        </authorList>
    </citation>
    <scope>NUCLEOTIDE SEQUENCE [LARGE SCALE GENOMIC DNA]</scope>
    <source>
        <strain evidence="1 2">NBRC 104113</strain>
    </source>
</reference>
<accession>A0ABQ4GRZ5</accession>
<comment type="caution">
    <text evidence="1">The sequence shown here is derived from an EMBL/GenBank/DDBJ whole genome shotgun (WGS) entry which is preliminary data.</text>
</comment>
<dbReference type="Proteomes" id="UP000660454">
    <property type="component" value="Unassembled WGS sequence"/>
</dbReference>
<evidence type="ECO:0000313" key="2">
    <source>
        <dbReference type="Proteomes" id="UP000660454"/>
    </source>
</evidence>
<keyword evidence="2" id="KW-1185">Reference proteome</keyword>
<protein>
    <submittedName>
        <fullName evidence="1">Uncharacterized protein</fullName>
    </submittedName>
</protein>
<dbReference type="EMBL" id="BOOF01000030">
    <property type="protein sequence ID" value="GIH64139.1"/>
    <property type="molecule type" value="Genomic_DNA"/>
</dbReference>